<comment type="similarity">
    <text evidence="1">Belongs to the FlgD family.</text>
</comment>
<protein>
    <submittedName>
        <fullName evidence="3">Flagellar basal-body rod modification protein FlgD</fullName>
    </submittedName>
</protein>
<accession>A0A6J4H760</accession>
<reference evidence="3" key="1">
    <citation type="submission" date="2020-02" db="EMBL/GenBank/DDBJ databases">
        <authorList>
            <person name="Meier V. D."/>
        </authorList>
    </citation>
    <scope>NUCLEOTIDE SEQUENCE</scope>
    <source>
        <strain evidence="3">AVDCRST_MAG83</strain>
    </source>
</reference>
<sequence length="137" mass="14320">MPIDPIAAPAPGGMYATAPSRVPQQQMDSKVFMTLLVTQLQHQDPGSPMDTNAMIGQTTQLAMMERLTELSAQGEEAFGLQMRAAAAALIGKKVSYAKEDGTEVTGIASSVSFEGAVPRVKVGDATVPLDQISGIVS</sequence>
<dbReference type="GO" id="GO:0044781">
    <property type="term" value="P:bacterial-type flagellum organization"/>
    <property type="evidence" value="ECO:0007669"/>
    <property type="project" value="UniProtKB-KW"/>
</dbReference>
<name>A0A6J4H760_9MICC</name>
<evidence type="ECO:0000256" key="2">
    <source>
        <dbReference type="ARBA" id="ARBA00022795"/>
    </source>
</evidence>
<dbReference type="RefSeq" id="WP_294563726.1">
    <property type="nucleotide sequence ID" value="NZ_CADCTE010000014.1"/>
</dbReference>
<evidence type="ECO:0000256" key="1">
    <source>
        <dbReference type="ARBA" id="ARBA00010577"/>
    </source>
</evidence>
<organism evidence="3">
    <name type="scientific">uncultured Arthrobacter sp</name>
    <dbReference type="NCBI Taxonomy" id="114050"/>
    <lineage>
        <taxon>Bacteria</taxon>
        <taxon>Bacillati</taxon>
        <taxon>Actinomycetota</taxon>
        <taxon>Actinomycetes</taxon>
        <taxon>Micrococcales</taxon>
        <taxon>Micrococcaceae</taxon>
        <taxon>Arthrobacter</taxon>
        <taxon>environmental samples</taxon>
    </lineage>
</organism>
<dbReference type="Pfam" id="PF03963">
    <property type="entry name" value="FlgD"/>
    <property type="match status" value="1"/>
</dbReference>
<dbReference type="EMBL" id="CADCTE010000014">
    <property type="protein sequence ID" value="CAA9214282.1"/>
    <property type="molecule type" value="Genomic_DNA"/>
</dbReference>
<gene>
    <name evidence="3" type="ORF">AVDCRST_MAG83-126</name>
</gene>
<evidence type="ECO:0000313" key="3">
    <source>
        <dbReference type="EMBL" id="CAA9214282.1"/>
    </source>
</evidence>
<proteinExistence type="inferred from homology"/>
<dbReference type="AlphaFoldDB" id="A0A6J4H760"/>
<keyword evidence="3" id="KW-0969">Cilium</keyword>
<keyword evidence="3" id="KW-0966">Cell projection</keyword>
<dbReference type="InterPro" id="IPR005648">
    <property type="entry name" value="FlgD"/>
</dbReference>
<keyword evidence="3" id="KW-0282">Flagellum</keyword>
<keyword evidence="2" id="KW-1005">Bacterial flagellum biogenesis</keyword>